<evidence type="ECO:0000313" key="14">
    <source>
        <dbReference type="Ensembl" id="ENSCPBP00000004311.1"/>
    </source>
</evidence>
<dbReference type="InterPro" id="IPR023346">
    <property type="entry name" value="Lysozyme-like_dom_sf"/>
</dbReference>
<dbReference type="SMART" id="SM00263">
    <property type="entry name" value="LYZ1"/>
    <property type="match status" value="1"/>
</dbReference>
<keyword evidence="13" id="KW-0732">Signal</keyword>
<keyword evidence="8" id="KW-0378">Hydrolase</keyword>
<evidence type="ECO:0000256" key="8">
    <source>
        <dbReference type="ARBA" id="ARBA00022801"/>
    </source>
</evidence>
<dbReference type="GO" id="GO:0042742">
    <property type="term" value="P:defense response to bacterium"/>
    <property type="evidence" value="ECO:0007669"/>
    <property type="project" value="UniProtKB-KW"/>
</dbReference>
<evidence type="ECO:0000256" key="12">
    <source>
        <dbReference type="RuleBase" id="RU004440"/>
    </source>
</evidence>
<organism evidence="14 15">
    <name type="scientific">Chrysemys picta bellii</name>
    <name type="common">Western painted turtle</name>
    <name type="synonym">Emys bellii</name>
    <dbReference type="NCBI Taxonomy" id="8478"/>
    <lineage>
        <taxon>Eukaryota</taxon>
        <taxon>Metazoa</taxon>
        <taxon>Chordata</taxon>
        <taxon>Craniata</taxon>
        <taxon>Vertebrata</taxon>
        <taxon>Euteleostomi</taxon>
        <taxon>Archelosauria</taxon>
        <taxon>Testudinata</taxon>
        <taxon>Testudines</taxon>
        <taxon>Cryptodira</taxon>
        <taxon>Durocryptodira</taxon>
        <taxon>Testudinoidea</taxon>
        <taxon>Emydidae</taxon>
        <taxon>Chrysemys</taxon>
    </lineage>
</organism>
<reference evidence="14" key="1">
    <citation type="submission" date="2025-08" db="UniProtKB">
        <authorList>
            <consortium name="Ensembl"/>
        </authorList>
    </citation>
    <scope>IDENTIFICATION</scope>
</reference>
<dbReference type="Ensembl" id="ENSCPBT00000005260.1">
    <property type="protein sequence ID" value="ENSCPBP00000004311.1"/>
    <property type="gene ID" value="ENSCPBG00000003498.1"/>
</dbReference>
<proteinExistence type="inferred from homology"/>
<keyword evidence="9" id="KW-1015">Disulfide bond</keyword>
<evidence type="ECO:0000313" key="15">
    <source>
        <dbReference type="Proteomes" id="UP000694380"/>
    </source>
</evidence>
<evidence type="ECO:0000256" key="6">
    <source>
        <dbReference type="ARBA" id="ARBA00022529"/>
    </source>
</evidence>
<comment type="function">
    <text evidence="11">Lysozymes have primarily a bacteriolytic function; those in tissues and body fluids are associated with the monocyte-macrophage system and enhance the activity of immunoagents. Has strong bacteriolytic activity against M.luteus and V.cholerae, weak bacteriolytic activity against P.aeruginosa and no activity against A.hydrophila.</text>
</comment>
<dbReference type="InterPro" id="IPR001916">
    <property type="entry name" value="Glyco_hydro_22"/>
</dbReference>
<keyword evidence="15" id="KW-1185">Reference proteome</keyword>
<evidence type="ECO:0000256" key="1">
    <source>
        <dbReference type="ARBA" id="ARBA00000632"/>
    </source>
</evidence>
<dbReference type="PANTHER" id="PTHR11407">
    <property type="entry name" value="LYSOZYME C"/>
    <property type="match status" value="1"/>
</dbReference>
<keyword evidence="10" id="KW-0326">Glycosidase</keyword>
<evidence type="ECO:0000256" key="4">
    <source>
        <dbReference type="ARBA" id="ARBA00012732"/>
    </source>
</evidence>
<reference evidence="14" key="2">
    <citation type="submission" date="2025-09" db="UniProtKB">
        <authorList>
            <consortium name="Ensembl"/>
        </authorList>
    </citation>
    <scope>IDENTIFICATION</scope>
</reference>
<evidence type="ECO:0000256" key="2">
    <source>
        <dbReference type="ARBA" id="ARBA00004613"/>
    </source>
</evidence>
<dbReference type="Gene3D" id="1.10.530.10">
    <property type="match status" value="1"/>
</dbReference>
<sequence>MKALALFALLACLVPGNLGMYYGRCQLAQTLQQLGLDGYMGYSLANWVCMAAHESSYNTQATNYNSWDGSTDFGIFQINSRYWCQNGDEYSSNICQIPCSGEVGGEIISLGGSLVELFLSCPAPEVAASQPSPCGVMCSCSPASLPQRWLPLSHPCAVLCTAVPQMPPRCGCISVHVFHLASLRSVRVEMSPV</sequence>
<evidence type="ECO:0000256" key="5">
    <source>
        <dbReference type="ARBA" id="ARBA00022525"/>
    </source>
</evidence>
<evidence type="ECO:0000256" key="9">
    <source>
        <dbReference type="ARBA" id="ARBA00023157"/>
    </source>
</evidence>
<keyword evidence="6" id="KW-0929">Antimicrobial</keyword>
<dbReference type="AlphaFoldDB" id="A0A8C3F779"/>
<dbReference type="InterPro" id="IPR000974">
    <property type="entry name" value="Glyco_hydro_22_lys"/>
</dbReference>
<dbReference type="GeneTree" id="ENSGT00940000153832"/>
<evidence type="ECO:0000256" key="10">
    <source>
        <dbReference type="ARBA" id="ARBA00023295"/>
    </source>
</evidence>
<dbReference type="SUPFAM" id="SSF53955">
    <property type="entry name" value="Lysozyme-like"/>
    <property type="match status" value="1"/>
</dbReference>
<accession>A0A8C3F779</accession>
<dbReference type="PRINTS" id="PR00135">
    <property type="entry name" value="LYZLACT"/>
</dbReference>
<keyword evidence="5" id="KW-0964">Secreted</keyword>
<evidence type="ECO:0000256" key="3">
    <source>
        <dbReference type="ARBA" id="ARBA00010859"/>
    </source>
</evidence>
<dbReference type="GO" id="GO:0003796">
    <property type="term" value="F:lysozyme activity"/>
    <property type="evidence" value="ECO:0007669"/>
    <property type="project" value="UniProtKB-EC"/>
</dbReference>
<dbReference type="GO" id="GO:0005576">
    <property type="term" value="C:extracellular region"/>
    <property type="evidence" value="ECO:0007669"/>
    <property type="project" value="UniProtKB-SubCell"/>
</dbReference>
<comment type="catalytic activity">
    <reaction evidence="1">
        <text>Hydrolysis of (1-&gt;4)-beta-linkages between N-acetylmuramic acid and N-acetyl-D-glucosamine residues in a peptidoglycan and between N-acetyl-D-glucosamine residues in chitodextrins.</text>
        <dbReference type="EC" id="3.2.1.17"/>
    </reaction>
</comment>
<dbReference type="PANTHER" id="PTHR11407:SF69">
    <property type="entry name" value="LYSOZYME C, MILK ISOZYME"/>
    <property type="match status" value="1"/>
</dbReference>
<dbReference type="PROSITE" id="PS51348">
    <property type="entry name" value="GLYCOSYL_HYDROL_F22_2"/>
    <property type="match status" value="1"/>
</dbReference>
<dbReference type="Pfam" id="PF00062">
    <property type="entry name" value="Lys"/>
    <property type="match status" value="1"/>
</dbReference>
<keyword evidence="7" id="KW-0081">Bacteriolytic enzyme</keyword>
<protein>
    <recommendedName>
        <fullName evidence="4">lysozyme</fullName>
        <ecNumber evidence="4">3.2.1.17</ecNumber>
    </recommendedName>
</protein>
<dbReference type="Proteomes" id="UP000694380">
    <property type="component" value="Unplaced"/>
</dbReference>
<dbReference type="PRINTS" id="PR00137">
    <property type="entry name" value="LYSOZYME"/>
</dbReference>
<dbReference type="FunFam" id="1.10.530.10:FF:000001">
    <property type="entry name" value="Lysozyme C"/>
    <property type="match status" value="1"/>
</dbReference>
<name>A0A8C3F779_CHRPI</name>
<comment type="subcellular location">
    <subcellularLocation>
        <location evidence="2">Secreted</location>
    </subcellularLocation>
</comment>
<evidence type="ECO:0000256" key="11">
    <source>
        <dbReference type="ARBA" id="ARBA00054602"/>
    </source>
</evidence>
<feature type="chain" id="PRO_5034390807" description="lysozyme" evidence="13">
    <location>
        <begin position="20"/>
        <end position="193"/>
    </location>
</feature>
<evidence type="ECO:0000256" key="13">
    <source>
        <dbReference type="SAM" id="SignalP"/>
    </source>
</evidence>
<feature type="signal peptide" evidence="13">
    <location>
        <begin position="1"/>
        <end position="19"/>
    </location>
</feature>
<dbReference type="EC" id="3.2.1.17" evidence="4"/>
<evidence type="ECO:0000256" key="7">
    <source>
        <dbReference type="ARBA" id="ARBA00022638"/>
    </source>
</evidence>
<comment type="similarity">
    <text evidence="3 12">Belongs to the glycosyl hydrolase 22 family.</text>
</comment>
<dbReference type="GO" id="GO:0031640">
    <property type="term" value="P:killing of cells of another organism"/>
    <property type="evidence" value="ECO:0007669"/>
    <property type="project" value="UniProtKB-KW"/>
</dbReference>